<protein>
    <submittedName>
        <fullName evidence="1">Uncharacterized protein</fullName>
    </submittedName>
</protein>
<organism evidence="1">
    <name type="scientific">hydrothermal vent metagenome</name>
    <dbReference type="NCBI Taxonomy" id="652676"/>
    <lineage>
        <taxon>unclassified sequences</taxon>
        <taxon>metagenomes</taxon>
        <taxon>ecological metagenomes</taxon>
    </lineage>
</organism>
<reference evidence="1" key="1">
    <citation type="submission" date="2016-10" db="EMBL/GenBank/DDBJ databases">
        <authorList>
            <person name="de Groot N.N."/>
        </authorList>
    </citation>
    <scope>NUCLEOTIDE SEQUENCE</scope>
</reference>
<dbReference type="AlphaFoldDB" id="A0A1W1D104"/>
<gene>
    <name evidence="1" type="ORF">MNB_SV-13-250</name>
</gene>
<sequence>MAFAITDSKEIIVHGKEVVEGQLQRDPFAQFTGASNENIVIAVPESAKGASVCTIFIVTDLTGDGVEGNTDLAEGEDELNFLPFTFKGNLIANSHKSPVDVIMDKTTASNWRIKKKTALSKWANRRTVREKFYTLSDKCTNQIIIKTDGTVGATTADLEAGNTFDTQWLDEFLDRAENSWTDVNGVEHPSLESFFVEKTTEHGVEQIGEYYPVFVGPKSYKNLTQDPIWKEEQKQQAYQGLSTAVRGFGGVYRNAVIIKQKADTPLKAGILRSDSPDFKGYTDFETQYKAGDGTVTELNFGLGAGALALGFDIKPRYGEDPTADSYRKVIAWTDQFFGTKKVRWMGETPKEKESIYHNKDYAVILMPATIK</sequence>
<evidence type="ECO:0000313" key="1">
    <source>
        <dbReference type="EMBL" id="SFV71786.1"/>
    </source>
</evidence>
<name>A0A1W1D104_9ZZZZ</name>
<accession>A0A1W1D104</accession>
<proteinExistence type="predicted"/>
<dbReference type="EMBL" id="FPHM01000314">
    <property type="protein sequence ID" value="SFV71786.1"/>
    <property type="molecule type" value="Genomic_DNA"/>
</dbReference>